<feature type="non-terminal residue" evidence="1">
    <location>
        <position position="74"/>
    </location>
</feature>
<evidence type="ECO:0000313" key="1">
    <source>
        <dbReference type="EMBL" id="CAF4397719.1"/>
    </source>
</evidence>
<evidence type="ECO:0000313" key="2">
    <source>
        <dbReference type="Proteomes" id="UP000681720"/>
    </source>
</evidence>
<dbReference type="EMBL" id="CAJOBJ010056204">
    <property type="protein sequence ID" value="CAF4397719.1"/>
    <property type="molecule type" value="Genomic_DNA"/>
</dbReference>
<comment type="caution">
    <text evidence="1">The sequence shown here is derived from an EMBL/GenBank/DDBJ whole genome shotgun (WGS) entry which is preliminary data.</text>
</comment>
<dbReference type="Proteomes" id="UP000681720">
    <property type="component" value="Unassembled WGS sequence"/>
</dbReference>
<gene>
    <name evidence="1" type="ORF">GIL414_LOCUS30017</name>
</gene>
<reference evidence="1" key="1">
    <citation type="submission" date="2021-02" db="EMBL/GenBank/DDBJ databases">
        <authorList>
            <person name="Nowell W R."/>
        </authorList>
    </citation>
    <scope>NUCLEOTIDE SEQUENCE</scope>
</reference>
<accession>A0A8S2VR09</accession>
<sequence>MKILRGISSLSSDSSTFLKAEELTDKCIMLQCDIISLSNEIQVLKPMLKQSKSKDVVDLFFEFLPLEQAFPTII</sequence>
<organism evidence="1 2">
    <name type="scientific">Rotaria magnacalcarata</name>
    <dbReference type="NCBI Taxonomy" id="392030"/>
    <lineage>
        <taxon>Eukaryota</taxon>
        <taxon>Metazoa</taxon>
        <taxon>Spiralia</taxon>
        <taxon>Gnathifera</taxon>
        <taxon>Rotifera</taxon>
        <taxon>Eurotatoria</taxon>
        <taxon>Bdelloidea</taxon>
        <taxon>Philodinida</taxon>
        <taxon>Philodinidae</taxon>
        <taxon>Rotaria</taxon>
    </lineage>
</organism>
<protein>
    <submittedName>
        <fullName evidence="1">Uncharacterized protein</fullName>
    </submittedName>
</protein>
<proteinExistence type="predicted"/>
<name>A0A8S2VR09_9BILA</name>
<dbReference type="AlphaFoldDB" id="A0A8S2VR09"/>